<feature type="compositionally biased region" description="Low complexity" evidence="1">
    <location>
        <begin position="99"/>
        <end position="117"/>
    </location>
</feature>
<evidence type="ECO:0000313" key="2">
    <source>
        <dbReference type="EMBL" id="PWN99357.1"/>
    </source>
</evidence>
<evidence type="ECO:0000256" key="1">
    <source>
        <dbReference type="SAM" id="MobiDB-lite"/>
    </source>
</evidence>
<name>A0A316ZC48_9BASI</name>
<organism evidence="2 3">
    <name type="scientific">Tilletiopsis washingtonensis</name>
    <dbReference type="NCBI Taxonomy" id="58919"/>
    <lineage>
        <taxon>Eukaryota</taxon>
        <taxon>Fungi</taxon>
        <taxon>Dikarya</taxon>
        <taxon>Basidiomycota</taxon>
        <taxon>Ustilaginomycotina</taxon>
        <taxon>Exobasidiomycetes</taxon>
        <taxon>Entylomatales</taxon>
        <taxon>Entylomatales incertae sedis</taxon>
        <taxon>Tilletiopsis</taxon>
    </lineage>
</organism>
<proteinExistence type="predicted"/>
<feature type="compositionally biased region" description="Basic residues" evidence="1">
    <location>
        <begin position="71"/>
        <end position="84"/>
    </location>
</feature>
<dbReference type="EMBL" id="KZ819288">
    <property type="protein sequence ID" value="PWN99357.1"/>
    <property type="molecule type" value="Genomic_DNA"/>
</dbReference>
<feature type="compositionally biased region" description="Basic and acidic residues" evidence="1">
    <location>
        <begin position="118"/>
        <end position="127"/>
    </location>
</feature>
<dbReference type="RefSeq" id="XP_025599636.1">
    <property type="nucleotide sequence ID" value="XM_025744852.1"/>
</dbReference>
<accession>A0A316ZC48</accession>
<feature type="region of interest" description="Disordered" evidence="1">
    <location>
        <begin position="1"/>
        <end position="29"/>
    </location>
</feature>
<evidence type="ECO:0000313" key="3">
    <source>
        <dbReference type="Proteomes" id="UP000245946"/>
    </source>
</evidence>
<reference evidence="2 3" key="1">
    <citation type="journal article" date="2018" name="Mol. Biol. Evol.">
        <title>Broad Genomic Sampling Reveals a Smut Pathogenic Ancestry of the Fungal Clade Ustilaginomycotina.</title>
        <authorList>
            <person name="Kijpornyongpan T."/>
            <person name="Mondo S.J."/>
            <person name="Barry K."/>
            <person name="Sandor L."/>
            <person name="Lee J."/>
            <person name="Lipzen A."/>
            <person name="Pangilinan J."/>
            <person name="LaButti K."/>
            <person name="Hainaut M."/>
            <person name="Henrissat B."/>
            <person name="Grigoriev I.V."/>
            <person name="Spatafora J.W."/>
            <person name="Aime M.C."/>
        </authorList>
    </citation>
    <scope>NUCLEOTIDE SEQUENCE [LARGE SCALE GENOMIC DNA]</scope>
    <source>
        <strain evidence="2 3">MCA 4186</strain>
    </source>
</reference>
<feature type="region of interest" description="Disordered" evidence="1">
    <location>
        <begin position="71"/>
        <end position="138"/>
    </location>
</feature>
<dbReference type="GeneID" id="37272396"/>
<dbReference type="Proteomes" id="UP000245946">
    <property type="component" value="Unassembled WGS sequence"/>
</dbReference>
<keyword evidence="3" id="KW-1185">Reference proteome</keyword>
<protein>
    <submittedName>
        <fullName evidence="2">Uncharacterized protein</fullName>
    </submittedName>
</protein>
<gene>
    <name evidence="2" type="ORF">FA09DRAFT_355952</name>
</gene>
<dbReference type="AlphaFoldDB" id="A0A316ZC48"/>
<sequence length="293" mass="32129">MPCHTQRPCTPVRQGQHARGSTTSSARHRRTITAQLPGPAWPCRIWALPAALPRRGCASLRCPRATLFSRRPPRHALPRRRGRHSAQCPPRRLGPFAAPPGHGAAAAAEASAALSASDAERSAKLRSAESATSPTPHARRRCKLLHAAACRFRRIPRRTPQLFGGPASTLNSAAQRQRAACSSDGLAEGTSWHVMAEACQQRAAAAARRRKPQQRIGIRTRHSRPQRLALLARSRLMLLREQSAAGARCSRQGSALTKVQCRHVRSAPVAVRRTNDVERARRRRLNRSGEASR</sequence>